<reference evidence="3" key="1">
    <citation type="submission" date="2021-09" db="EMBL/GenBank/DDBJ databases">
        <title>The genome of Mauremys mutica provides insights into the evolution of semi-aquatic lifestyle.</title>
        <authorList>
            <person name="Gong S."/>
            <person name="Gao Y."/>
        </authorList>
    </citation>
    <scope>NUCLEOTIDE SEQUENCE</scope>
    <source>
        <strain evidence="3">MM-2020</strain>
        <tissue evidence="3">Muscle</tissue>
    </source>
</reference>
<sequence>MLCGDMLGTLRKKHQKALMIQVLSGLVSRLLHLWDKNPAGAQASSYALKRSLEALGLDTDPAGSAPGLPIQSESTCEHEAQRPWCMQNAALAIHLTGTKNQNPVTHSSSSPTGFPDISGSGLAGTFENQAISQCANYWFYYWAPAFEVAAFQWCCKYIKPFPRLVYIGISPPKPTELHALPPAEDLALSVSLNHHFGTPNGSHCTGHRLPLGQQLLRLQHKLQPSHKPCCHSGSRGGKCLQGWTAQHAKPPGLTEAYDENRSPIAMTREREF</sequence>
<keyword evidence="4" id="KW-1185">Reference proteome</keyword>
<evidence type="ECO:0000259" key="2">
    <source>
        <dbReference type="Pfam" id="PF23227"/>
    </source>
</evidence>
<feature type="domain" description="Maestro/Maestro-like HEAT-repeats" evidence="2">
    <location>
        <begin position="2"/>
        <end position="58"/>
    </location>
</feature>
<dbReference type="Pfam" id="PF23227">
    <property type="entry name" value="HEAT_MROH2B_C"/>
    <property type="match status" value="1"/>
</dbReference>
<dbReference type="Proteomes" id="UP000827986">
    <property type="component" value="Unassembled WGS sequence"/>
</dbReference>
<dbReference type="AlphaFoldDB" id="A0A9D3XFP5"/>
<evidence type="ECO:0000313" key="3">
    <source>
        <dbReference type="EMBL" id="KAH1178220.1"/>
    </source>
</evidence>
<gene>
    <name evidence="3" type="ORF">KIL84_011922</name>
</gene>
<comment type="caution">
    <text evidence="3">The sequence shown here is derived from an EMBL/GenBank/DDBJ whole genome shotgun (WGS) entry which is preliminary data.</text>
</comment>
<dbReference type="InterPro" id="IPR055406">
    <property type="entry name" value="HEAT_Maestro"/>
</dbReference>
<organism evidence="3 4">
    <name type="scientific">Mauremys mutica</name>
    <name type="common">yellowpond turtle</name>
    <dbReference type="NCBI Taxonomy" id="74926"/>
    <lineage>
        <taxon>Eukaryota</taxon>
        <taxon>Metazoa</taxon>
        <taxon>Chordata</taxon>
        <taxon>Craniata</taxon>
        <taxon>Vertebrata</taxon>
        <taxon>Euteleostomi</taxon>
        <taxon>Archelosauria</taxon>
        <taxon>Testudinata</taxon>
        <taxon>Testudines</taxon>
        <taxon>Cryptodira</taxon>
        <taxon>Durocryptodira</taxon>
        <taxon>Testudinoidea</taxon>
        <taxon>Geoemydidae</taxon>
        <taxon>Geoemydinae</taxon>
        <taxon>Mauremys</taxon>
    </lineage>
</organism>
<protein>
    <recommendedName>
        <fullName evidence="2">Maestro/Maestro-like HEAT-repeats domain-containing protein</fullName>
    </recommendedName>
</protein>
<dbReference type="EMBL" id="JAHDVG010000474">
    <property type="protein sequence ID" value="KAH1178220.1"/>
    <property type="molecule type" value="Genomic_DNA"/>
</dbReference>
<evidence type="ECO:0000313" key="4">
    <source>
        <dbReference type="Proteomes" id="UP000827986"/>
    </source>
</evidence>
<accession>A0A9D3XFP5</accession>
<feature type="region of interest" description="Disordered" evidence="1">
    <location>
        <begin position="250"/>
        <end position="272"/>
    </location>
</feature>
<proteinExistence type="predicted"/>
<evidence type="ECO:0000256" key="1">
    <source>
        <dbReference type="SAM" id="MobiDB-lite"/>
    </source>
</evidence>
<name>A0A9D3XFP5_9SAUR</name>